<dbReference type="RefSeq" id="WP_177193074.1">
    <property type="nucleotide sequence ID" value="NZ_FORX01000006.1"/>
</dbReference>
<evidence type="ECO:0000313" key="2">
    <source>
        <dbReference type="Proteomes" id="UP000198635"/>
    </source>
</evidence>
<evidence type="ECO:0000313" key="1">
    <source>
        <dbReference type="EMBL" id="SFJ71649.1"/>
    </source>
</evidence>
<organism evidence="1 2">
    <name type="scientific">Desulfomicrobium apsheronum</name>
    <dbReference type="NCBI Taxonomy" id="52560"/>
    <lineage>
        <taxon>Bacteria</taxon>
        <taxon>Pseudomonadati</taxon>
        <taxon>Thermodesulfobacteriota</taxon>
        <taxon>Desulfovibrionia</taxon>
        <taxon>Desulfovibrionales</taxon>
        <taxon>Desulfomicrobiaceae</taxon>
        <taxon>Desulfomicrobium</taxon>
    </lineage>
</organism>
<protein>
    <submittedName>
        <fullName evidence="1">Uncharacterized protein</fullName>
    </submittedName>
</protein>
<gene>
    <name evidence="1" type="ORF">SAMN04488082_1066</name>
</gene>
<reference evidence="2" key="1">
    <citation type="submission" date="2016-10" db="EMBL/GenBank/DDBJ databases">
        <authorList>
            <person name="Varghese N."/>
            <person name="Submissions S."/>
        </authorList>
    </citation>
    <scope>NUCLEOTIDE SEQUENCE [LARGE SCALE GENOMIC DNA]</scope>
    <source>
        <strain evidence="2">DSM 5918</strain>
    </source>
</reference>
<dbReference type="EMBL" id="FORX01000006">
    <property type="protein sequence ID" value="SFJ71649.1"/>
    <property type="molecule type" value="Genomic_DNA"/>
</dbReference>
<dbReference type="AlphaFoldDB" id="A0A1I3TMP6"/>
<name>A0A1I3TMP6_9BACT</name>
<accession>A0A1I3TMP6</accession>
<proteinExistence type="predicted"/>
<dbReference type="STRING" id="52560.SAMN04488082_1066"/>
<sequence length="107" mass="12508">MKEETEKKSRRSVAEIREEHRQFVELYQRGLTPFEIMRKLSISMARYNKNFTDAIVEKKITLATYEYGTCSGKNLPKEICMQLQATKEDIIRFEVTDKGVLLSKADI</sequence>
<dbReference type="Proteomes" id="UP000198635">
    <property type="component" value="Unassembled WGS sequence"/>
</dbReference>
<keyword evidence="2" id="KW-1185">Reference proteome</keyword>